<evidence type="ECO:0000313" key="8">
    <source>
        <dbReference type="EMBL" id="KIY92681.1"/>
    </source>
</evidence>
<protein>
    <submittedName>
        <fullName evidence="8">tRNA (Guanine-N2-)-methyltransferase</fullName>
        <ecNumber evidence="8">2.1.1.214</ecNumber>
    </submittedName>
</protein>
<dbReference type="Gene3D" id="3.40.50.150">
    <property type="entry name" value="Vaccinia Virus protein VP39"/>
    <property type="match status" value="1"/>
</dbReference>
<dbReference type="OrthoDB" id="6349953at2759"/>
<dbReference type="EMBL" id="KK105407">
    <property type="protein sequence ID" value="KIY92681.1"/>
    <property type="molecule type" value="Genomic_DNA"/>
</dbReference>
<dbReference type="AlphaFoldDB" id="A0A0D2LSB7"/>
<keyword evidence="1 7" id="KW-0820">tRNA-binding</keyword>
<dbReference type="GO" id="GO:0002940">
    <property type="term" value="P:tRNA N2-guanine methylation"/>
    <property type="evidence" value="ECO:0007669"/>
    <property type="project" value="TreeGrafter"/>
</dbReference>
<keyword evidence="9" id="KW-1185">Reference proteome</keyword>
<dbReference type="GO" id="GO:0160102">
    <property type="term" value="F:tRNA (guanine(10)-N2)-methyltransferase activity"/>
    <property type="evidence" value="ECO:0007669"/>
    <property type="project" value="UniProtKB-EC"/>
</dbReference>
<sequence length="253" mass="26697">MLIGAAVKEGAARGAVLRPLFSYYSFHGPVFRVMLEVRRGKAWPSEHYSFVGHCHVHGDTRRVGWRGLGDAVCTCCRGAHGSAGGGGGGRSTPLAVSGPMWTGPLHDRGFVEAMASEAERLGWSGHAVPLDSVHREKSSKNNNQRPLEDLLQLFWDEADPKLPPWYVPIDEIAKRLDRSPSKDELIHALRAEGYAASGCHVDRKALRTDASMGQVAEVARGIGYTPRDCCGGGGSGGSGGGGAGAVGEAAARG</sequence>
<dbReference type="GO" id="GO:0005634">
    <property type="term" value="C:nucleus"/>
    <property type="evidence" value="ECO:0007669"/>
    <property type="project" value="TreeGrafter"/>
</dbReference>
<dbReference type="RefSeq" id="XP_013891701.1">
    <property type="nucleotide sequence ID" value="XM_014036247.1"/>
</dbReference>
<evidence type="ECO:0000256" key="7">
    <source>
        <dbReference type="PROSITE-ProRule" id="PRU00958"/>
    </source>
</evidence>
<dbReference type="PANTHER" id="PTHR10631">
    <property type="entry name" value="N 2 ,N 2 -DIMETHYLGUANOSINE TRNA METHYLTRANSFERASE"/>
    <property type="match status" value="1"/>
</dbReference>
<dbReference type="KEGG" id="mng:MNEG_15282"/>
<dbReference type="EC" id="2.1.1.214" evidence="8"/>
<dbReference type="InterPro" id="IPR029063">
    <property type="entry name" value="SAM-dependent_MTases_sf"/>
</dbReference>
<reference evidence="8 9" key="1">
    <citation type="journal article" date="2013" name="BMC Genomics">
        <title>Reconstruction of the lipid metabolism for the microalga Monoraphidium neglectum from its genome sequence reveals characteristics suitable for biofuel production.</title>
        <authorList>
            <person name="Bogen C."/>
            <person name="Al-Dilaimi A."/>
            <person name="Albersmeier A."/>
            <person name="Wichmann J."/>
            <person name="Grundmann M."/>
            <person name="Rupp O."/>
            <person name="Lauersen K.J."/>
            <person name="Blifernez-Klassen O."/>
            <person name="Kalinowski J."/>
            <person name="Goesmann A."/>
            <person name="Mussgnug J.H."/>
            <person name="Kruse O."/>
        </authorList>
    </citation>
    <scope>NUCLEOTIDE SEQUENCE [LARGE SCALE GENOMIC DNA]</scope>
    <source>
        <strain evidence="8 9">SAG 48.87</strain>
    </source>
</reference>
<evidence type="ECO:0000313" key="9">
    <source>
        <dbReference type="Proteomes" id="UP000054498"/>
    </source>
</evidence>
<dbReference type="Gene3D" id="3.30.56.70">
    <property type="entry name" value="N2,N2-dimethylguanosine tRNA methyltransferase, C-terminal domain"/>
    <property type="match status" value="1"/>
</dbReference>
<evidence type="ECO:0000256" key="3">
    <source>
        <dbReference type="ARBA" id="ARBA00022679"/>
    </source>
</evidence>
<evidence type="ECO:0000256" key="4">
    <source>
        <dbReference type="ARBA" id="ARBA00022691"/>
    </source>
</evidence>
<name>A0A0D2LSB7_9CHLO</name>
<dbReference type="PANTHER" id="PTHR10631:SF9">
    <property type="entry name" value="TRNA (GUANINE(26)-N(2))-DIMETHYLTRANSFERASE"/>
    <property type="match status" value="1"/>
</dbReference>
<dbReference type="PROSITE" id="PS51626">
    <property type="entry name" value="SAM_MT_TRM1"/>
    <property type="match status" value="1"/>
</dbReference>
<dbReference type="GeneID" id="25732928"/>
<keyword evidence="3 7" id="KW-0808">Transferase</keyword>
<gene>
    <name evidence="8" type="ORF">MNEG_15282</name>
</gene>
<dbReference type="Proteomes" id="UP000054498">
    <property type="component" value="Unassembled WGS sequence"/>
</dbReference>
<dbReference type="InterPro" id="IPR002905">
    <property type="entry name" value="Trm1"/>
</dbReference>
<dbReference type="InterPro" id="IPR042296">
    <property type="entry name" value="tRNA_met_Trm1_C"/>
</dbReference>
<organism evidence="8 9">
    <name type="scientific">Monoraphidium neglectum</name>
    <dbReference type="NCBI Taxonomy" id="145388"/>
    <lineage>
        <taxon>Eukaryota</taxon>
        <taxon>Viridiplantae</taxon>
        <taxon>Chlorophyta</taxon>
        <taxon>core chlorophytes</taxon>
        <taxon>Chlorophyceae</taxon>
        <taxon>CS clade</taxon>
        <taxon>Sphaeropleales</taxon>
        <taxon>Selenastraceae</taxon>
        <taxon>Monoraphidium</taxon>
    </lineage>
</organism>
<comment type="similarity">
    <text evidence="7">Belongs to the class I-like SAM-binding methyltransferase superfamily. Trm1 family.</text>
</comment>
<keyword evidence="2 7" id="KW-0489">Methyltransferase</keyword>
<keyword evidence="4 7" id="KW-0949">S-adenosyl-L-methionine</keyword>
<dbReference type="GO" id="GO:0000049">
    <property type="term" value="F:tRNA binding"/>
    <property type="evidence" value="ECO:0007669"/>
    <property type="project" value="UniProtKB-UniRule"/>
</dbReference>
<accession>A0A0D2LSB7</accession>
<evidence type="ECO:0000256" key="6">
    <source>
        <dbReference type="ARBA" id="ARBA00022884"/>
    </source>
</evidence>
<dbReference type="STRING" id="145388.A0A0D2LSB7"/>
<keyword evidence="6 7" id="KW-0694">RNA-binding</keyword>
<evidence type="ECO:0000256" key="2">
    <source>
        <dbReference type="ARBA" id="ARBA00022603"/>
    </source>
</evidence>
<evidence type="ECO:0000256" key="1">
    <source>
        <dbReference type="ARBA" id="ARBA00022555"/>
    </source>
</evidence>
<evidence type="ECO:0000256" key="5">
    <source>
        <dbReference type="ARBA" id="ARBA00022694"/>
    </source>
</evidence>
<proteinExistence type="inferred from homology"/>
<keyword evidence="5 7" id="KW-0819">tRNA processing</keyword>
<dbReference type="SUPFAM" id="SSF53335">
    <property type="entry name" value="S-adenosyl-L-methionine-dependent methyltransferases"/>
    <property type="match status" value="1"/>
</dbReference>
<dbReference type="Pfam" id="PF02005">
    <property type="entry name" value="TRM"/>
    <property type="match status" value="1"/>
</dbReference>